<organism evidence="2 3">
    <name type="scientific">Lentibacillus juripiscarius</name>
    <dbReference type="NCBI Taxonomy" id="257446"/>
    <lineage>
        <taxon>Bacteria</taxon>
        <taxon>Bacillati</taxon>
        <taxon>Bacillota</taxon>
        <taxon>Bacilli</taxon>
        <taxon>Bacillales</taxon>
        <taxon>Bacillaceae</taxon>
        <taxon>Lentibacillus</taxon>
    </lineage>
</organism>
<evidence type="ECO:0000313" key="2">
    <source>
        <dbReference type="EMBL" id="MFD2762404.1"/>
    </source>
</evidence>
<keyword evidence="3" id="KW-1185">Reference proteome</keyword>
<dbReference type="Proteomes" id="UP001597502">
    <property type="component" value="Unassembled WGS sequence"/>
</dbReference>
<keyword evidence="1" id="KW-0472">Membrane</keyword>
<comment type="caution">
    <text evidence="2">The sequence shown here is derived from an EMBL/GenBank/DDBJ whole genome shotgun (WGS) entry which is preliminary data.</text>
</comment>
<proteinExistence type="predicted"/>
<name>A0ABW5V9Q0_9BACI</name>
<feature type="transmembrane region" description="Helical" evidence="1">
    <location>
        <begin position="102"/>
        <end position="130"/>
    </location>
</feature>
<feature type="transmembrane region" description="Helical" evidence="1">
    <location>
        <begin position="142"/>
        <end position="164"/>
    </location>
</feature>
<sequence>MIGQLLRSDFLKIRRKGLWLLTLVGPLGVVALQMVNYGLRKEYLLQQSDDNWSYYLANVNMFTPLALVLGIVILSSLMASIENETSAWKQLIAMPVPKMTIYLSKFSVLAILLFVASLLLTLFTLGYGIYLNLGEQIPYLDVLTYGFYPFFAALPVLAVHLWLAMVSRNQGVPVTAGVIGVILTYMAYNLPDWLIWKWPALMNGWAEPLMIVWLGISCGLLLYLAGMIDFVRRDVT</sequence>
<dbReference type="PANTHER" id="PTHR37305:SF1">
    <property type="entry name" value="MEMBRANE PROTEIN"/>
    <property type="match status" value="1"/>
</dbReference>
<dbReference type="EMBL" id="JBHUNA010000041">
    <property type="protein sequence ID" value="MFD2762404.1"/>
    <property type="molecule type" value="Genomic_DNA"/>
</dbReference>
<keyword evidence="1" id="KW-1133">Transmembrane helix</keyword>
<gene>
    <name evidence="2" type="ORF">ACFSUO_15715</name>
</gene>
<evidence type="ECO:0000313" key="3">
    <source>
        <dbReference type="Proteomes" id="UP001597502"/>
    </source>
</evidence>
<feature type="transmembrane region" description="Helical" evidence="1">
    <location>
        <begin position="171"/>
        <end position="190"/>
    </location>
</feature>
<feature type="transmembrane region" description="Helical" evidence="1">
    <location>
        <begin position="59"/>
        <end position="81"/>
    </location>
</feature>
<feature type="transmembrane region" description="Helical" evidence="1">
    <location>
        <begin position="210"/>
        <end position="231"/>
    </location>
</feature>
<feature type="transmembrane region" description="Helical" evidence="1">
    <location>
        <begin position="17"/>
        <end position="39"/>
    </location>
</feature>
<dbReference type="Pfam" id="PF12730">
    <property type="entry name" value="ABC2_membrane_4"/>
    <property type="match status" value="1"/>
</dbReference>
<evidence type="ECO:0000256" key="1">
    <source>
        <dbReference type="SAM" id="Phobius"/>
    </source>
</evidence>
<dbReference type="PANTHER" id="PTHR37305">
    <property type="entry name" value="INTEGRAL MEMBRANE PROTEIN-RELATED"/>
    <property type="match status" value="1"/>
</dbReference>
<protein>
    <submittedName>
        <fullName evidence="2">ABC transporter permease</fullName>
    </submittedName>
</protein>
<accession>A0ABW5V9Q0</accession>
<reference evidence="3" key="1">
    <citation type="journal article" date="2019" name="Int. J. Syst. Evol. Microbiol.">
        <title>The Global Catalogue of Microorganisms (GCM) 10K type strain sequencing project: providing services to taxonomists for standard genome sequencing and annotation.</title>
        <authorList>
            <consortium name="The Broad Institute Genomics Platform"/>
            <consortium name="The Broad Institute Genome Sequencing Center for Infectious Disease"/>
            <person name="Wu L."/>
            <person name="Ma J."/>
        </authorList>
    </citation>
    <scope>NUCLEOTIDE SEQUENCE [LARGE SCALE GENOMIC DNA]</scope>
    <source>
        <strain evidence="3">TISTR 1535</strain>
    </source>
</reference>
<dbReference type="RefSeq" id="WP_382395872.1">
    <property type="nucleotide sequence ID" value="NZ_JBHUNA010000041.1"/>
</dbReference>
<keyword evidence="1" id="KW-0812">Transmembrane</keyword>
<dbReference type="CDD" id="cd21809">
    <property type="entry name" value="ABC-2_lan_permease-like"/>
    <property type="match status" value="1"/>
</dbReference>